<dbReference type="GeneID" id="109132060"/>
<dbReference type="InterPro" id="IPR050097">
    <property type="entry name" value="Ferredoxin-NADP_redctase_2"/>
</dbReference>
<dbReference type="Proteomes" id="UP000694864">
    <property type="component" value="Unplaced"/>
</dbReference>
<organism evidence="5 6">
    <name type="scientific">Camelina sativa</name>
    <name type="common">False flax</name>
    <name type="synonym">Myagrum sativum</name>
    <dbReference type="NCBI Taxonomy" id="90675"/>
    <lineage>
        <taxon>Eukaryota</taxon>
        <taxon>Viridiplantae</taxon>
        <taxon>Streptophyta</taxon>
        <taxon>Embryophyta</taxon>
        <taxon>Tracheophyta</taxon>
        <taxon>Spermatophyta</taxon>
        <taxon>Magnoliopsida</taxon>
        <taxon>eudicotyledons</taxon>
        <taxon>Gunneridae</taxon>
        <taxon>Pentapetalae</taxon>
        <taxon>rosids</taxon>
        <taxon>malvids</taxon>
        <taxon>Brassicales</taxon>
        <taxon>Brassicaceae</taxon>
        <taxon>Camelineae</taxon>
        <taxon>Camelina</taxon>
    </lineage>
</organism>
<evidence type="ECO:0000313" key="5">
    <source>
        <dbReference type="Proteomes" id="UP000694864"/>
    </source>
</evidence>
<feature type="domain" description="FAD/NAD(P)-binding" evidence="4">
    <location>
        <begin position="2"/>
        <end position="96"/>
    </location>
</feature>
<dbReference type="RefSeq" id="XP_019098734.1">
    <property type="nucleotide sequence ID" value="XM_019243189.1"/>
</dbReference>
<dbReference type="Gene3D" id="3.50.50.60">
    <property type="entry name" value="FAD/NAD(P)-binding domain"/>
    <property type="match status" value="1"/>
</dbReference>
<dbReference type="InterPro" id="IPR036188">
    <property type="entry name" value="FAD/NAD-bd_sf"/>
</dbReference>
<dbReference type="Pfam" id="PF07992">
    <property type="entry name" value="Pyr_redox_2"/>
    <property type="match status" value="1"/>
</dbReference>
<evidence type="ECO:0000259" key="4">
    <source>
        <dbReference type="Pfam" id="PF07992"/>
    </source>
</evidence>
<dbReference type="SUPFAM" id="SSF51905">
    <property type="entry name" value="FAD/NAD(P)-binding domain"/>
    <property type="match status" value="1"/>
</dbReference>
<feature type="non-terminal residue" evidence="6">
    <location>
        <position position="1"/>
    </location>
</feature>
<reference evidence="6" key="2">
    <citation type="submission" date="2025-08" db="UniProtKB">
        <authorList>
            <consortium name="RefSeq"/>
        </authorList>
    </citation>
    <scope>IDENTIFICATION</scope>
    <source>
        <tissue evidence="6">Leaf</tissue>
    </source>
</reference>
<proteinExistence type="inferred from homology"/>
<dbReference type="InterPro" id="IPR023753">
    <property type="entry name" value="FAD/NAD-binding_dom"/>
</dbReference>
<keyword evidence="3" id="KW-0560">Oxidoreductase</keyword>
<evidence type="ECO:0000256" key="3">
    <source>
        <dbReference type="ARBA" id="ARBA00023002"/>
    </source>
</evidence>
<protein>
    <submittedName>
        <fullName evidence="6">Thioredoxin reductase 2-like</fullName>
    </submittedName>
</protein>
<evidence type="ECO:0000313" key="6">
    <source>
        <dbReference type="RefSeq" id="XP_019098734.1"/>
    </source>
</evidence>
<sequence length="102" mass="11066">TKVCIVGSGPAAHTAAIYAARAELKPLLFEGWMANDIAPGGQLTTTTDVENFPGFPEGILGAEIVEKFRKQSERFGTEIFTETVNKVDFSSKPFKVITDSRT</sequence>
<reference evidence="5" key="1">
    <citation type="journal article" date="2014" name="Nat. Commun.">
        <title>The emerging biofuel crop Camelina sativa retains a highly undifferentiated hexaploid genome structure.</title>
        <authorList>
            <person name="Kagale S."/>
            <person name="Koh C."/>
            <person name="Nixon J."/>
            <person name="Bollina V."/>
            <person name="Clarke W.E."/>
            <person name="Tuteja R."/>
            <person name="Spillane C."/>
            <person name="Robinson S.J."/>
            <person name="Links M.G."/>
            <person name="Clarke C."/>
            <person name="Higgins E.E."/>
            <person name="Huebert T."/>
            <person name="Sharpe A.G."/>
            <person name="Parkin I.A."/>
        </authorList>
    </citation>
    <scope>NUCLEOTIDE SEQUENCE [LARGE SCALE GENOMIC DNA]</scope>
    <source>
        <strain evidence="5">cv. DH55</strain>
    </source>
</reference>
<dbReference type="PANTHER" id="PTHR48105">
    <property type="entry name" value="THIOREDOXIN REDUCTASE 1-RELATED-RELATED"/>
    <property type="match status" value="1"/>
</dbReference>
<gene>
    <name evidence="6" type="primary">LOC109132060</name>
</gene>
<dbReference type="PRINTS" id="PR00469">
    <property type="entry name" value="PNDRDTASEII"/>
</dbReference>
<feature type="non-terminal residue" evidence="6">
    <location>
        <position position="102"/>
    </location>
</feature>
<evidence type="ECO:0000256" key="1">
    <source>
        <dbReference type="ARBA" id="ARBA00009333"/>
    </source>
</evidence>
<keyword evidence="5" id="KW-1185">Reference proteome</keyword>
<accession>A0ABM1RI96</accession>
<name>A0ABM1RI96_CAMSA</name>
<comment type="similarity">
    <text evidence="1">Belongs to the class-II pyridine nucleotide-disulfide oxidoreductase family.</text>
</comment>
<evidence type="ECO:0000256" key="2">
    <source>
        <dbReference type="ARBA" id="ARBA00022630"/>
    </source>
</evidence>
<keyword evidence="2" id="KW-0285">Flavoprotein</keyword>